<evidence type="ECO:0000256" key="2">
    <source>
        <dbReference type="SAM" id="Phobius"/>
    </source>
</evidence>
<feature type="transmembrane region" description="Helical" evidence="2">
    <location>
        <begin position="173"/>
        <end position="200"/>
    </location>
</feature>
<feature type="transmembrane region" description="Helical" evidence="2">
    <location>
        <begin position="384"/>
        <end position="401"/>
    </location>
</feature>
<name>A0A8B4H941_9CORY</name>
<accession>A0A8B4H941</accession>
<dbReference type="RefSeq" id="WP_005527417.1">
    <property type="nucleotide sequence ID" value="NZ_CP050134.2"/>
</dbReference>
<sequence>MSKKSSPGAGPTRRPRRTGSRVDAAGVGLATRSVGSTRSARSTRFARPARPSSRPNSRSDSGVRKTTTRHVEPEIEPAIPTLRTRIRTYLPVALLPNGVAVAFLIALGIAGIMLVNAPMATLPAVVAQSWLALNAAPIIIQGHHFGIMPLLLTAIIVALVAHRVRRAVKDRVSIADLGVITMVVLVVPSLLTLIATAMLYDAAKVFPVTPPDIAMALGKTLLVHLIALVLGMGVRLWKALAKRFNIAESLVDQAVSSLWLVGYTLVGAVLVGIGSLIVHAQLTSDIMNTYTTWGKVAVVAVSLGYLPNAAIATLAVTAGSEVAIGVGLISVFGVNLVPLPPLPMFAAVPLQADTMMALLLAVPVCTTVLALMKRVPRLIDVPGLVVFVALDILVLTTLTYGELGIYGEVGPRILLTTGLMACWVTVVGLITAIVGNWVQRRLVAAAAAAEREAELFDEFSALAISESELEPQAAESAEPEAEEAHEEAESDGDAAADSDGEADAGLEDVDPEDTDSEDTTPEDAEEVKPDGGAVAASKGTDEDSWPDGASTAVKDAAGPEISAEIETDGESDTDVAAAGEVEPGGKNH</sequence>
<feature type="compositionally biased region" description="Low complexity" evidence="1">
    <location>
        <begin position="1"/>
        <end position="12"/>
    </location>
</feature>
<keyword evidence="2" id="KW-1133">Transmembrane helix</keyword>
<feature type="transmembrane region" description="Helical" evidence="2">
    <location>
        <begin position="413"/>
        <end position="434"/>
    </location>
</feature>
<dbReference type="Pfam" id="PF19877">
    <property type="entry name" value="DUF6350"/>
    <property type="match status" value="1"/>
</dbReference>
<organism evidence="3 4">
    <name type="scientific">Corynebacterium matruchotii</name>
    <dbReference type="NCBI Taxonomy" id="43768"/>
    <lineage>
        <taxon>Bacteria</taxon>
        <taxon>Bacillati</taxon>
        <taxon>Actinomycetota</taxon>
        <taxon>Actinomycetes</taxon>
        <taxon>Mycobacteriales</taxon>
        <taxon>Corynebacteriaceae</taxon>
        <taxon>Corynebacterium</taxon>
    </lineage>
</organism>
<feature type="transmembrane region" description="Helical" evidence="2">
    <location>
        <begin position="220"/>
        <end position="237"/>
    </location>
</feature>
<gene>
    <name evidence="3" type="ORF">NCTC10254_02117</name>
</gene>
<dbReference type="InterPro" id="IPR045931">
    <property type="entry name" value="DUF6350"/>
</dbReference>
<keyword evidence="2" id="KW-0472">Membrane</keyword>
<feature type="region of interest" description="Disordered" evidence="1">
    <location>
        <begin position="467"/>
        <end position="588"/>
    </location>
</feature>
<feature type="transmembrane region" description="Helical" evidence="2">
    <location>
        <begin position="354"/>
        <end position="372"/>
    </location>
</feature>
<evidence type="ECO:0000313" key="3">
    <source>
        <dbReference type="EMBL" id="SPW31367.1"/>
    </source>
</evidence>
<feature type="transmembrane region" description="Helical" evidence="2">
    <location>
        <begin position="92"/>
        <end position="115"/>
    </location>
</feature>
<feature type="region of interest" description="Disordered" evidence="1">
    <location>
        <begin position="1"/>
        <end position="76"/>
    </location>
</feature>
<feature type="transmembrane region" description="Helical" evidence="2">
    <location>
        <begin position="258"/>
        <end position="280"/>
    </location>
</feature>
<comment type="caution">
    <text evidence="3">The sequence shown here is derived from an EMBL/GenBank/DDBJ whole genome shotgun (WGS) entry which is preliminary data.</text>
</comment>
<evidence type="ECO:0000313" key="4">
    <source>
        <dbReference type="Proteomes" id="UP000249886"/>
    </source>
</evidence>
<dbReference type="Proteomes" id="UP000249886">
    <property type="component" value="Unassembled WGS sequence"/>
</dbReference>
<keyword evidence="2" id="KW-0812">Transmembrane</keyword>
<reference evidence="3 4" key="1">
    <citation type="submission" date="2018-06" db="EMBL/GenBank/DDBJ databases">
        <authorList>
            <consortium name="Pathogen Informatics"/>
            <person name="Doyle S."/>
        </authorList>
    </citation>
    <scope>NUCLEOTIDE SEQUENCE [LARGE SCALE GENOMIC DNA]</scope>
    <source>
        <strain evidence="3 4">NCTC10254</strain>
    </source>
</reference>
<feature type="transmembrane region" description="Helical" evidence="2">
    <location>
        <begin position="135"/>
        <end position="161"/>
    </location>
</feature>
<dbReference type="AlphaFoldDB" id="A0A8B4H941"/>
<dbReference type="GeneID" id="84575186"/>
<feature type="compositionally biased region" description="Acidic residues" evidence="1">
    <location>
        <begin position="563"/>
        <end position="573"/>
    </location>
</feature>
<feature type="transmembrane region" description="Helical" evidence="2">
    <location>
        <begin position="322"/>
        <end position="342"/>
    </location>
</feature>
<feature type="compositionally biased region" description="Low complexity" evidence="1">
    <location>
        <begin position="36"/>
        <end position="59"/>
    </location>
</feature>
<protein>
    <submittedName>
        <fullName evidence="3">Hypothetical membrane protein</fullName>
    </submittedName>
</protein>
<dbReference type="EMBL" id="UARK01000031">
    <property type="protein sequence ID" value="SPW31367.1"/>
    <property type="molecule type" value="Genomic_DNA"/>
</dbReference>
<proteinExistence type="predicted"/>
<evidence type="ECO:0000256" key="1">
    <source>
        <dbReference type="SAM" id="MobiDB-lite"/>
    </source>
</evidence>
<feature type="compositionally biased region" description="Acidic residues" evidence="1">
    <location>
        <begin position="477"/>
        <end position="525"/>
    </location>
</feature>
<feature type="transmembrane region" description="Helical" evidence="2">
    <location>
        <begin position="292"/>
        <end position="315"/>
    </location>
</feature>